<evidence type="ECO:0000256" key="4">
    <source>
        <dbReference type="ARBA" id="ARBA00022827"/>
    </source>
</evidence>
<evidence type="ECO:0000256" key="6">
    <source>
        <dbReference type="PIRSR" id="PIRSR000137-1"/>
    </source>
</evidence>
<evidence type="ECO:0000256" key="5">
    <source>
        <dbReference type="ARBA" id="ARBA00023002"/>
    </source>
</evidence>
<evidence type="ECO:0000256" key="3">
    <source>
        <dbReference type="ARBA" id="ARBA00022630"/>
    </source>
</evidence>
<organism evidence="11 12">
    <name type="scientific">Aspergillus indologenus CBS 114.80</name>
    <dbReference type="NCBI Taxonomy" id="1450541"/>
    <lineage>
        <taxon>Eukaryota</taxon>
        <taxon>Fungi</taxon>
        <taxon>Dikarya</taxon>
        <taxon>Ascomycota</taxon>
        <taxon>Pezizomycotina</taxon>
        <taxon>Eurotiomycetes</taxon>
        <taxon>Eurotiomycetidae</taxon>
        <taxon>Eurotiales</taxon>
        <taxon>Aspergillaceae</taxon>
        <taxon>Aspergillus</taxon>
        <taxon>Aspergillus subgen. Circumdati</taxon>
    </lineage>
</organism>
<feature type="binding site" evidence="7">
    <location>
        <position position="106"/>
    </location>
    <ligand>
        <name>FAD</name>
        <dbReference type="ChEBI" id="CHEBI:57692"/>
    </ligand>
</feature>
<keyword evidence="8" id="KW-0732">Signal</keyword>
<dbReference type="InterPro" id="IPR012132">
    <property type="entry name" value="GMC_OxRdtase"/>
</dbReference>
<keyword evidence="4 7" id="KW-0274">FAD</keyword>
<feature type="binding site" evidence="7">
    <location>
        <position position="240"/>
    </location>
    <ligand>
        <name>FAD</name>
        <dbReference type="ChEBI" id="CHEBI:57692"/>
    </ligand>
</feature>
<feature type="active site" description="Proton acceptor" evidence="6">
    <location>
        <position position="546"/>
    </location>
</feature>
<dbReference type="Proteomes" id="UP000248817">
    <property type="component" value="Unassembled WGS sequence"/>
</dbReference>
<dbReference type="InterPro" id="IPR007867">
    <property type="entry name" value="GMC_OxRtase_C"/>
</dbReference>
<evidence type="ECO:0000313" key="11">
    <source>
        <dbReference type="EMBL" id="PYI30555.1"/>
    </source>
</evidence>
<protein>
    <submittedName>
        <fullName evidence="11">Putative glucose oxidase</fullName>
    </submittedName>
</protein>
<accession>A0A2V5I1A1</accession>
<feature type="active site" description="Proton donor" evidence="6">
    <location>
        <position position="503"/>
    </location>
</feature>
<dbReference type="InterPro" id="IPR036188">
    <property type="entry name" value="FAD/NAD-bd_sf"/>
</dbReference>
<dbReference type="SUPFAM" id="SSF54373">
    <property type="entry name" value="FAD-linked reductases, C-terminal domain"/>
    <property type="match status" value="1"/>
</dbReference>
<feature type="chain" id="PRO_5015871786" evidence="8">
    <location>
        <begin position="21"/>
        <end position="576"/>
    </location>
</feature>
<comment type="cofactor">
    <cofactor evidence="1 7">
        <name>FAD</name>
        <dbReference type="ChEBI" id="CHEBI:57692"/>
    </cofactor>
</comment>
<feature type="domain" description="Glucose-methanol-choline oxidoreductase N-terminal" evidence="9">
    <location>
        <begin position="24"/>
        <end position="262"/>
    </location>
</feature>
<dbReference type="PANTHER" id="PTHR11552:SF201">
    <property type="entry name" value="GLUCOSE-METHANOL-CHOLINE OXIDOREDUCTASE N-TERMINAL DOMAIN-CONTAINING PROTEIN"/>
    <property type="match status" value="1"/>
</dbReference>
<evidence type="ECO:0000313" key="12">
    <source>
        <dbReference type="Proteomes" id="UP000248817"/>
    </source>
</evidence>
<keyword evidence="5" id="KW-0560">Oxidoreductase</keyword>
<evidence type="ECO:0000259" key="9">
    <source>
        <dbReference type="Pfam" id="PF00732"/>
    </source>
</evidence>
<dbReference type="PIRSF" id="PIRSF000137">
    <property type="entry name" value="Alcohol_oxidase"/>
    <property type="match status" value="1"/>
</dbReference>
<dbReference type="InterPro" id="IPR000172">
    <property type="entry name" value="GMC_OxRdtase_N"/>
</dbReference>
<dbReference type="EMBL" id="KZ825514">
    <property type="protein sequence ID" value="PYI30555.1"/>
    <property type="molecule type" value="Genomic_DNA"/>
</dbReference>
<sequence length="576" mass="63154">MHYLLALPLITALAVTNAAAATSYDYIIVGGGTAGLTVANRLSEDPAVSVLIIEPGQIELNNPNVTDITRLAYTYDSPLDWAYQTTEQKFGNRRQVMRARRALGGTSCAYARAEHAQIDALQALGNTSWTWDNLFPYYLKSGKVHGENGRVQVGFMDITLHDDDGDDDDDDEGFDLTAALNRTLAFLGVSWNRDLNTGSMRGYAMHPYTVDAQGVRNDAAKAYYEGAKRGNLHVMLNVSVSRTLWQGADNEETYLAAEAVEINDELGSRVFQARREKHGIPVQIDLPSVGKNLQDQLNTSFVVSTKLPITGTRTVAFVSASDLFGSSTESISASLLASIPQYAEMTANQTSGAMTKEALQLLFTSQHDLIFNRGIPVGEFVFILDNPHQIHVGYWGLLPFSRGNVHISSSNVACSPALNLKYGMLNWDVQVQIAMSKFLRRVFQTEKLSELVDEELVPGLAHIPADAADETWKAWIAEQCKHFPSLAPGQNERSKAGSHSNYHAVGSTSMLPREVGGVLDSRFNVYGTRNVRVVDSSILPVQLCGHPTANIYAIAEWAADMIKEDRLFSDMGRTGV</sequence>
<dbReference type="SUPFAM" id="SSF51905">
    <property type="entry name" value="FAD/NAD(P)-binding domain"/>
    <property type="match status" value="1"/>
</dbReference>
<dbReference type="Pfam" id="PF00732">
    <property type="entry name" value="GMC_oxred_N"/>
    <property type="match status" value="1"/>
</dbReference>
<evidence type="ECO:0000256" key="2">
    <source>
        <dbReference type="ARBA" id="ARBA00010790"/>
    </source>
</evidence>
<dbReference type="GO" id="GO:0050660">
    <property type="term" value="F:flavin adenine dinucleotide binding"/>
    <property type="evidence" value="ECO:0007669"/>
    <property type="project" value="InterPro"/>
</dbReference>
<keyword evidence="3" id="KW-0285">Flavoprotein</keyword>
<feature type="signal peptide" evidence="8">
    <location>
        <begin position="1"/>
        <end position="20"/>
    </location>
</feature>
<evidence type="ECO:0000256" key="1">
    <source>
        <dbReference type="ARBA" id="ARBA00001974"/>
    </source>
</evidence>
<proteinExistence type="inferred from homology"/>
<reference evidence="11 12" key="1">
    <citation type="submission" date="2018-02" db="EMBL/GenBank/DDBJ databases">
        <title>The genomes of Aspergillus section Nigri reveals drivers in fungal speciation.</title>
        <authorList>
            <consortium name="DOE Joint Genome Institute"/>
            <person name="Vesth T.C."/>
            <person name="Nybo J."/>
            <person name="Theobald S."/>
            <person name="Brandl J."/>
            <person name="Frisvad J.C."/>
            <person name="Nielsen K.F."/>
            <person name="Lyhne E.K."/>
            <person name="Kogle M.E."/>
            <person name="Kuo A."/>
            <person name="Riley R."/>
            <person name="Clum A."/>
            <person name="Nolan M."/>
            <person name="Lipzen A."/>
            <person name="Salamov A."/>
            <person name="Henrissat B."/>
            <person name="Wiebenga A."/>
            <person name="De vries R.P."/>
            <person name="Grigoriev I.V."/>
            <person name="Mortensen U.H."/>
            <person name="Andersen M.R."/>
            <person name="Baker S.E."/>
        </authorList>
    </citation>
    <scope>NUCLEOTIDE SEQUENCE [LARGE SCALE GENOMIC DNA]</scope>
    <source>
        <strain evidence="11 12">CBS 114.80</strain>
    </source>
</reference>
<feature type="domain" description="Glucose-methanol-choline oxidoreductase C-terminal" evidence="10">
    <location>
        <begin position="399"/>
        <end position="555"/>
    </location>
</feature>
<gene>
    <name evidence="11" type="ORF">BP00DRAFT_487306</name>
</gene>
<dbReference type="GO" id="GO:0016614">
    <property type="term" value="F:oxidoreductase activity, acting on CH-OH group of donors"/>
    <property type="evidence" value="ECO:0007669"/>
    <property type="project" value="InterPro"/>
</dbReference>
<evidence type="ECO:0000256" key="8">
    <source>
        <dbReference type="SAM" id="SignalP"/>
    </source>
</evidence>
<keyword evidence="12" id="KW-1185">Reference proteome</keyword>
<name>A0A2V5I1A1_9EURO</name>
<comment type="similarity">
    <text evidence="2">Belongs to the GMC oxidoreductase family.</text>
</comment>
<dbReference type="Gene3D" id="3.50.50.60">
    <property type="entry name" value="FAD/NAD(P)-binding domain"/>
    <property type="match status" value="2"/>
</dbReference>
<evidence type="ECO:0000256" key="7">
    <source>
        <dbReference type="PIRSR" id="PIRSR000137-2"/>
    </source>
</evidence>
<dbReference type="PANTHER" id="PTHR11552">
    <property type="entry name" value="GLUCOSE-METHANOL-CHOLINE GMC OXIDOREDUCTASE"/>
    <property type="match status" value="1"/>
</dbReference>
<dbReference type="Pfam" id="PF05199">
    <property type="entry name" value="GMC_oxred_C"/>
    <property type="match status" value="1"/>
</dbReference>
<dbReference type="AlphaFoldDB" id="A0A2V5I1A1"/>
<evidence type="ECO:0000259" key="10">
    <source>
        <dbReference type="Pfam" id="PF05199"/>
    </source>
</evidence>
<dbReference type="Gene3D" id="3.30.560.10">
    <property type="entry name" value="Glucose Oxidase, domain 3"/>
    <property type="match status" value="2"/>
</dbReference>